<dbReference type="Pfam" id="PF01458">
    <property type="entry name" value="SUFBD_core"/>
    <property type="match status" value="1"/>
</dbReference>
<dbReference type="NCBIfam" id="TIGR01981">
    <property type="entry name" value="sufD"/>
    <property type="match status" value="1"/>
</dbReference>
<dbReference type="InterPro" id="IPR045595">
    <property type="entry name" value="SufBD_N"/>
</dbReference>
<dbReference type="InterPro" id="IPR000825">
    <property type="entry name" value="SUF_FeS_clus_asmbl_SufBD_core"/>
</dbReference>
<dbReference type="InterPro" id="IPR037284">
    <property type="entry name" value="SUF_FeS_clus_asmbl_SufBD_sf"/>
</dbReference>
<gene>
    <name evidence="4" type="primary">sufD</name>
    <name evidence="4" type="ORF">FV139_11145</name>
</gene>
<dbReference type="AlphaFoldDB" id="A0A5C9A067"/>
<evidence type="ECO:0000259" key="2">
    <source>
        <dbReference type="Pfam" id="PF01458"/>
    </source>
</evidence>
<evidence type="ECO:0000313" key="5">
    <source>
        <dbReference type="Proteomes" id="UP000321039"/>
    </source>
</evidence>
<dbReference type="PANTHER" id="PTHR43575:SF1">
    <property type="entry name" value="PROTEIN ABCI7, CHLOROPLASTIC"/>
    <property type="match status" value="1"/>
</dbReference>
<evidence type="ECO:0000313" key="4">
    <source>
        <dbReference type="EMBL" id="TXS94148.1"/>
    </source>
</evidence>
<organism evidence="4 5">
    <name type="scientific">Parahaliea maris</name>
    <dbReference type="NCBI Taxonomy" id="2716870"/>
    <lineage>
        <taxon>Bacteria</taxon>
        <taxon>Pseudomonadati</taxon>
        <taxon>Pseudomonadota</taxon>
        <taxon>Gammaproteobacteria</taxon>
        <taxon>Cellvibrionales</taxon>
        <taxon>Halieaceae</taxon>
        <taxon>Parahaliea</taxon>
    </lineage>
</organism>
<dbReference type="PANTHER" id="PTHR43575">
    <property type="entry name" value="PROTEIN ABCI7, CHLOROPLASTIC"/>
    <property type="match status" value="1"/>
</dbReference>
<accession>A0A5C9A067</accession>
<evidence type="ECO:0000259" key="3">
    <source>
        <dbReference type="Pfam" id="PF19295"/>
    </source>
</evidence>
<dbReference type="Pfam" id="PF19295">
    <property type="entry name" value="SufBD_N"/>
    <property type="match status" value="1"/>
</dbReference>
<dbReference type="RefSeq" id="WP_148068490.1">
    <property type="nucleotide sequence ID" value="NZ_VRZA01000003.1"/>
</dbReference>
<dbReference type="GO" id="GO:0016226">
    <property type="term" value="P:iron-sulfur cluster assembly"/>
    <property type="evidence" value="ECO:0007669"/>
    <property type="project" value="InterPro"/>
</dbReference>
<comment type="caution">
    <text evidence="4">The sequence shown here is derived from an EMBL/GenBank/DDBJ whole genome shotgun (WGS) entry which is preliminary data.</text>
</comment>
<dbReference type="SUPFAM" id="SSF101960">
    <property type="entry name" value="Stabilizer of iron transporter SufD"/>
    <property type="match status" value="1"/>
</dbReference>
<keyword evidence="5" id="KW-1185">Reference proteome</keyword>
<reference evidence="4 5" key="1">
    <citation type="submission" date="2019-08" db="EMBL/GenBank/DDBJ databases">
        <title>Parahaliea maris sp. nov., isolated from the surface seawater.</title>
        <authorList>
            <person name="Liu Y."/>
        </authorList>
    </citation>
    <scope>NUCLEOTIDE SEQUENCE [LARGE SCALE GENOMIC DNA]</scope>
    <source>
        <strain evidence="4 5">HSLHS9</strain>
    </source>
</reference>
<dbReference type="InterPro" id="IPR055346">
    <property type="entry name" value="Fe-S_cluster_assembly_SufBD"/>
</dbReference>
<comment type="similarity">
    <text evidence="1">Belongs to the iron-sulfur cluster assembly SufBD family.</text>
</comment>
<proteinExistence type="inferred from homology"/>
<evidence type="ECO:0000256" key="1">
    <source>
        <dbReference type="ARBA" id="ARBA00043967"/>
    </source>
</evidence>
<dbReference type="InterPro" id="IPR011542">
    <property type="entry name" value="SUF_FeS_clus_asmbl_SufD"/>
</dbReference>
<dbReference type="EMBL" id="VRZA01000003">
    <property type="protein sequence ID" value="TXS94148.1"/>
    <property type="molecule type" value="Genomic_DNA"/>
</dbReference>
<feature type="domain" description="SUF system FeS cluster assembly SufBD N-terminal" evidence="3">
    <location>
        <begin position="19"/>
        <end position="158"/>
    </location>
</feature>
<dbReference type="Proteomes" id="UP000321039">
    <property type="component" value="Unassembled WGS sequence"/>
</dbReference>
<feature type="domain" description="SUF system FeS cluster assembly SufBD core" evidence="2">
    <location>
        <begin position="170"/>
        <end position="397"/>
    </location>
</feature>
<sequence length="443" mass="48599">MSDFMQQPLAAAAKLAPVWLAAVQERGREQWQATTLPTRKTEAWKYNNLQALQQRFTAVDREAAPRLGKLNYPQLAGSTLVFADGQFREELSRVELPAGARLVRFSEADEAAAETIASQLGSAVNTANHRFAALNDATIADGVFLQIDANTVLDQPIHLVWLTSGQVDALSVNQRLLVQLGANSQASVVESFANTDTGGTAFTNGITELLLGDGAQLNHYRLQLEQGEAVHIGGVHAALAANSTLNSFHLALGSRLKRVDLVAEHRGQGAHCELNGIYLPRGEEQVDYHTCIEHAVPHCTSSETFRGIIGDEATAIFNGRIHIHPDAQKTRAELSNKNLLTSNRAEVNTKPELEIYADDVQCAHGATVAQMDPASLHYLRTRGVPKDEAEVMLSYGFINELVDGIRCEDLRNFLKPMLARRFARNEKLTRHILEEESLESGDE</sequence>
<protein>
    <submittedName>
        <fullName evidence="4">Fe-S cluster assembly protein SufD</fullName>
    </submittedName>
</protein>
<name>A0A5C9A067_9GAMM</name>